<dbReference type="Proteomes" id="UP000267249">
    <property type="component" value="Plasmid p11801_2"/>
</dbReference>
<evidence type="ECO:0000313" key="1">
    <source>
        <dbReference type="EMBL" id="WVS92218.1"/>
    </source>
</evidence>
<keyword evidence="1" id="KW-0614">Plasmid</keyword>
<name>A0ACD5A2Z3_SYNEL</name>
<proteinExistence type="predicted"/>
<reference evidence="1" key="1">
    <citation type="submission" date="2024-01" db="EMBL/GenBank/DDBJ databases">
        <title>De novo genome assembly and pan-genome analysis of the fast-growing Indian isolates of Synechococcus elongatus: Potential chassis for bioproduction.</title>
        <authorList>
            <person name="Jain V.S."/>
            <person name="Schubert M.G."/>
            <person name="Pritam P."/>
            <person name="Sarnaik A.P."/>
            <person name="Jaiswal D."/>
            <person name="Church G.M."/>
            <person name="Wangikar P."/>
        </authorList>
    </citation>
    <scope>NUCLEOTIDE SEQUENCE</scope>
    <source>
        <strain evidence="1">PCC 11801</strain>
    </source>
</reference>
<gene>
    <name evidence="1" type="ORF">DOP62_14100</name>
</gene>
<accession>A0ACD5A2Z3</accession>
<sequence>MFAKVYAHCYQQARAVMPTDAPADAIQACASSAWIALSRRHGLG</sequence>
<dbReference type="EMBL" id="CP143529">
    <property type="protein sequence ID" value="WVS92218.1"/>
    <property type="molecule type" value="Genomic_DNA"/>
</dbReference>
<protein>
    <submittedName>
        <fullName evidence="1">Uncharacterized protein</fullName>
    </submittedName>
</protein>
<organism evidence="1 2">
    <name type="scientific">Synechococcus elongatus PCC 11801</name>
    <dbReference type="NCBI Taxonomy" id="2219813"/>
    <lineage>
        <taxon>Bacteria</taxon>
        <taxon>Bacillati</taxon>
        <taxon>Cyanobacteriota</taxon>
        <taxon>Cyanophyceae</taxon>
        <taxon>Synechococcales</taxon>
        <taxon>Synechococcaceae</taxon>
        <taxon>Synechococcus</taxon>
    </lineage>
</organism>
<evidence type="ECO:0000313" key="2">
    <source>
        <dbReference type="Proteomes" id="UP000267249"/>
    </source>
</evidence>
<geneLocation type="plasmid" evidence="1 2">
    <name>p11801_2</name>
</geneLocation>